<dbReference type="EMBL" id="BAABME010003939">
    <property type="protein sequence ID" value="GAA0160622.1"/>
    <property type="molecule type" value="Genomic_DNA"/>
</dbReference>
<dbReference type="PANTHER" id="PTHR31448:SF32">
    <property type="entry name" value="MYOSIN-BINDING PROTEIN 1"/>
    <property type="match status" value="1"/>
</dbReference>
<dbReference type="GO" id="GO:0080115">
    <property type="term" value="F:myosin XI tail binding"/>
    <property type="evidence" value="ECO:0007669"/>
    <property type="project" value="UniProtKB-ARBA"/>
</dbReference>
<comment type="caution">
    <text evidence="8">The sequence shown here is derived from an EMBL/GenBank/DDBJ whole genome shotgun (WGS) entry which is preliminary data.</text>
</comment>
<evidence type="ECO:0000256" key="6">
    <source>
        <dbReference type="SAM" id="MobiDB-lite"/>
    </source>
</evidence>
<feature type="region of interest" description="Disordered" evidence="6">
    <location>
        <begin position="656"/>
        <end position="699"/>
    </location>
</feature>
<feature type="compositionally biased region" description="Basic and acidic residues" evidence="6">
    <location>
        <begin position="688"/>
        <end position="699"/>
    </location>
</feature>
<feature type="domain" description="GTD-binding" evidence="7">
    <location>
        <begin position="544"/>
        <end position="642"/>
    </location>
</feature>
<keyword evidence="5" id="KW-0175">Coiled coil</keyword>
<keyword evidence="2" id="KW-0812">Transmembrane</keyword>
<dbReference type="Proteomes" id="UP001454036">
    <property type="component" value="Unassembled WGS sequence"/>
</dbReference>
<protein>
    <recommendedName>
        <fullName evidence="7">GTD-binding domain-containing protein</fullName>
    </recommendedName>
</protein>
<gene>
    <name evidence="8" type="ORF">LIER_17137</name>
</gene>
<dbReference type="InterPro" id="IPR007656">
    <property type="entry name" value="GTD-bd"/>
</dbReference>
<organism evidence="8 9">
    <name type="scientific">Lithospermum erythrorhizon</name>
    <name type="common">Purple gromwell</name>
    <name type="synonym">Lithospermum officinale var. erythrorhizon</name>
    <dbReference type="NCBI Taxonomy" id="34254"/>
    <lineage>
        <taxon>Eukaryota</taxon>
        <taxon>Viridiplantae</taxon>
        <taxon>Streptophyta</taxon>
        <taxon>Embryophyta</taxon>
        <taxon>Tracheophyta</taxon>
        <taxon>Spermatophyta</taxon>
        <taxon>Magnoliopsida</taxon>
        <taxon>eudicotyledons</taxon>
        <taxon>Gunneridae</taxon>
        <taxon>Pentapetalae</taxon>
        <taxon>asterids</taxon>
        <taxon>lamiids</taxon>
        <taxon>Boraginales</taxon>
        <taxon>Boraginaceae</taxon>
        <taxon>Boraginoideae</taxon>
        <taxon>Lithospermeae</taxon>
        <taxon>Lithospermum</taxon>
    </lineage>
</organism>
<accession>A0AAV3QBT9</accession>
<name>A0AAV3QBT9_LITER</name>
<reference evidence="8 9" key="1">
    <citation type="submission" date="2024-01" db="EMBL/GenBank/DDBJ databases">
        <title>The complete chloroplast genome sequence of Lithospermum erythrorhizon: insights into the phylogenetic relationship among Boraginaceae species and the maternal lineages of purple gromwells.</title>
        <authorList>
            <person name="Okada T."/>
            <person name="Watanabe K."/>
        </authorList>
    </citation>
    <scope>NUCLEOTIDE SEQUENCE [LARGE SCALE GENOMIC DNA]</scope>
</reference>
<dbReference type="PROSITE" id="PS51775">
    <property type="entry name" value="GTD_BINDING"/>
    <property type="match status" value="1"/>
</dbReference>
<evidence type="ECO:0000256" key="3">
    <source>
        <dbReference type="ARBA" id="ARBA00022989"/>
    </source>
</evidence>
<evidence type="ECO:0000313" key="9">
    <source>
        <dbReference type="Proteomes" id="UP001454036"/>
    </source>
</evidence>
<keyword evidence="9" id="KW-1185">Reference proteome</keyword>
<feature type="coiled-coil region" evidence="5">
    <location>
        <begin position="550"/>
        <end position="598"/>
    </location>
</feature>
<evidence type="ECO:0000313" key="8">
    <source>
        <dbReference type="EMBL" id="GAA0160622.1"/>
    </source>
</evidence>
<feature type="region of interest" description="Disordered" evidence="6">
    <location>
        <begin position="387"/>
        <end position="407"/>
    </location>
</feature>
<dbReference type="Pfam" id="PF04576">
    <property type="entry name" value="Zein-binding"/>
    <property type="match status" value="1"/>
</dbReference>
<evidence type="ECO:0000259" key="7">
    <source>
        <dbReference type="PROSITE" id="PS51775"/>
    </source>
</evidence>
<evidence type="ECO:0000256" key="4">
    <source>
        <dbReference type="ARBA" id="ARBA00023136"/>
    </source>
</evidence>
<feature type="compositionally biased region" description="Basic and acidic residues" evidence="6">
    <location>
        <begin position="662"/>
        <end position="675"/>
    </location>
</feature>
<sequence>MDSKVVPYVKKADKASPSILGALASAVREWVLIVLLFVEACFSYLVTKFAHYSHLQTPCLLCSRLDHVLGKERSEFYWDLICHNHKSQISSLVLCCLHSKLADVHGMCENCLFSFATVNKSNSETYRLLVGKLLAGPHIGLDGDSLLGDSSIGSGTKSCSCCNEQCIPRTYAPQLFQTKPIEFQGIGLDLHLPLFENSGIDDEHKLSRDETYRAGKVSPSSLSNFNPLPHVKYEKVKLTSDSESESPVSENEPASFLLEEYGKKDLAFQSMQPEAGVGTSIEDPVREIFIHPAPETELSHLESEVKFEVNNTKFAEEAVHDHGPEVEKKNDASAMPELISFREKYPSSPRDIGDAIDVQIETLKVMEETEVETEEVKDSAENCDIASQSTSISSKEQTHSEPDIGGKSLQMLDSFELGDAYKLAVISRGRQLTSKLFEQRSLSGKLLEHRSLSGKLLEQMSFKESSRGSEDFKLLLSQLSLARGIDLSSMDMSPRVPKNLGELKASDASTSAGIQVLQRRISLERNESNISLDGSTVSEIEGETTIDRLKRQVEHDKKLMCALYKELEEERNASAISANQAMAMITRLQEEKAALHMEALQCLRMMDEQVEYDEEGLENAMNLLTEKEKVVHDLEFKLQLYTKKYGPLSIEEDTEESFTSSHLEELGIKDMDAGHVESSTRVLSDPESSEKDTFDRVDE</sequence>
<proteinExistence type="predicted"/>
<evidence type="ECO:0000256" key="2">
    <source>
        <dbReference type="ARBA" id="ARBA00022692"/>
    </source>
</evidence>
<keyword evidence="4" id="KW-0472">Membrane</keyword>
<dbReference type="GO" id="GO:0016020">
    <property type="term" value="C:membrane"/>
    <property type="evidence" value="ECO:0007669"/>
    <property type="project" value="UniProtKB-SubCell"/>
</dbReference>
<keyword evidence="3" id="KW-1133">Transmembrane helix</keyword>
<comment type="subcellular location">
    <subcellularLocation>
        <location evidence="1">Membrane</location>
        <topology evidence="1">Single-pass membrane protein</topology>
    </subcellularLocation>
</comment>
<evidence type="ECO:0000256" key="5">
    <source>
        <dbReference type="SAM" id="Coils"/>
    </source>
</evidence>
<dbReference type="InterPro" id="IPR039306">
    <property type="entry name" value="MYOB"/>
</dbReference>
<evidence type="ECO:0000256" key="1">
    <source>
        <dbReference type="ARBA" id="ARBA00004167"/>
    </source>
</evidence>
<dbReference type="AlphaFoldDB" id="A0AAV3QBT9"/>
<dbReference type="PANTHER" id="PTHR31448">
    <property type="entry name" value="MYOSIN-BINDING PROTEIN 2"/>
    <property type="match status" value="1"/>
</dbReference>